<dbReference type="Proteomes" id="UP001321473">
    <property type="component" value="Unassembled WGS sequence"/>
</dbReference>
<proteinExistence type="predicted"/>
<dbReference type="EMBL" id="JARKHS020000054">
    <property type="protein sequence ID" value="KAK8789166.1"/>
    <property type="molecule type" value="Genomic_DNA"/>
</dbReference>
<keyword evidence="6" id="KW-1015">Disulfide bond</keyword>
<protein>
    <recommendedName>
        <fullName evidence="7">BPTI/Kunitz inhibitor domain-containing protein</fullName>
    </recommendedName>
</protein>
<evidence type="ECO:0000256" key="4">
    <source>
        <dbReference type="ARBA" id="ARBA00022737"/>
    </source>
</evidence>
<dbReference type="AlphaFoldDB" id="A0AAQ4FPX9"/>
<keyword evidence="9" id="KW-1185">Reference proteome</keyword>
<organism evidence="8 9">
    <name type="scientific">Amblyomma americanum</name>
    <name type="common">Lone star tick</name>
    <dbReference type="NCBI Taxonomy" id="6943"/>
    <lineage>
        <taxon>Eukaryota</taxon>
        <taxon>Metazoa</taxon>
        <taxon>Ecdysozoa</taxon>
        <taxon>Arthropoda</taxon>
        <taxon>Chelicerata</taxon>
        <taxon>Arachnida</taxon>
        <taxon>Acari</taxon>
        <taxon>Parasitiformes</taxon>
        <taxon>Ixodida</taxon>
        <taxon>Ixodoidea</taxon>
        <taxon>Ixodidae</taxon>
        <taxon>Amblyomminae</taxon>
        <taxon>Amblyomma</taxon>
    </lineage>
</organism>
<feature type="domain" description="BPTI/Kunitz inhibitor" evidence="7">
    <location>
        <begin position="45"/>
        <end position="96"/>
    </location>
</feature>
<dbReference type="PANTHER" id="PTHR10083">
    <property type="entry name" value="KUNITZ-TYPE PROTEASE INHIBITOR-RELATED"/>
    <property type="match status" value="1"/>
</dbReference>
<evidence type="ECO:0000259" key="7">
    <source>
        <dbReference type="PROSITE" id="PS50279"/>
    </source>
</evidence>
<evidence type="ECO:0000313" key="9">
    <source>
        <dbReference type="Proteomes" id="UP001321473"/>
    </source>
</evidence>
<sequence length="119" mass="13637">MDSTKWMLVYALIISGTLTGILEARRARRSSEQGNPTDQRLKNKCWLKPNQQHCKDYEPRWYYDTTYLLCKQYLYGGCGGEDSNAFKSHEQCMKTCAFEVPEHARSGGKGSQQPAKHRG</sequence>
<dbReference type="InterPro" id="IPR002223">
    <property type="entry name" value="Kunitz_BPTI"/>
</dbReference>
<dbReference type="PROSITE" id="PS50279">
    <property type="entry name" value="BPTI_KUNITZ_2"/>
    <property type="match status" value="1"/>
</dbReference>
<keyword evidence="5" id="KW-0722">Serine protease inhibitor</keyword>
<dbReference type="SMART" id="SM00131">
    <property type="entry name" value="KU"/>
    <property type="match status" value="1"/>
</dbReference>
<dbReference type="PANTHER" id="PTHR10083:SF328">
    <property type="entry name" value="TISSUE FACTOR PATHWAY INHIBITOR"/>
    <property type="match status" value="1"/>
</dbReference>
<dbReference type="InterPro" id="IPR050098">
    <property type="entry name" value="TFPI/VKTCI-like"/>
</dbReference>
<dbReference type="InterPro" id="IPR036880">
    <property type="entry name" value="Kunitz_BPTI_sf"/>
</dbReference>
<gene>
    <name evidence="8" type="ORF">V5799_021052</name>
</gene>
<dbReference type="SUPFAM" id="SSF57362">
    <property type="entry name" value="BPTI-like"/>
    <property type="match status" value="1"/>
</dbReference>
<evidence type="ECO:0000256" key="3">
    <source>
        <dbReference type="ARBA" id="ARBA00022690"/>
    </source>
</evidence>
<evidence type="ECO:0000256" key="2">
    <source>
        <dbReference type="ARBA" id="ARBA00022525"/>
    </source>
</evidence>
<keyword evidence="3" id="KW-0646">Protease inhibitor</keyword>
<evidence type="ECO:0000256" key="5">
    <source>
        <dbReference type="ARBA" id="ARBA00022900"/>
    </source>
</evidence>
<keyword evidence="4" id="KW-0677">Repeat</keyword>
<evidence type="ECO:0000256" key="6">
    <source>
        <dbReference type="ARBA" id="ARBA00023157"/>
    </source>
</evidence>
<accession>A0AAQ4FPX9</accession>
<evidence type="ECO:0000313" key="8">
    <source>
        <dbReference type="EMBL" id="KAK8789166.1"/>
    </source>
</evidence>
<reference evidence="8 9" key="1">
    <citation type="journal article" date="2023" name="Arcadia Sci">
        <title>De novo assembly of a long-read Amblyomma americanum tick genome.</title>
        <authorList>
            <person name="Chou S."/>
            <person name="Poskanzer K.E."/>
            <person name="Rollins M."/>
            <person name="Thuy-Boun P.S."/>
        </authorList>
    </citation>
    <scope>NUCLEOTIDE SEQUENCE [LARGE SCALE GENOMIC DNA]</scope>
    <source>
        <strain evidence="8">F_SG_1</strain>
        <tissue evidence="8">Salivary glands</tissue>
    </source>
</reference>
<comment type="subcellular location">
    <subcellularLocation>
        <location evidence="1">Secreted</location>
    </subcellularLocation>
</comment>
<dbReference type="Gene3D" id="4.10.410.10">
    <property type="entry name" value="Pancreatic trypsin inhibitor Kunitz domain"/>
    <property type="match status" value="1"/>
</dbReference>
<dbReference type="GO" id="GO:0005615">
    <property type="term" value="C:extracellular space"/>
    <property type="evidence" value="ECO:0007669"/>
    <property type="project" value="TreeGrafter"/>
</dbReference>
<keyword evidence="2" id="KW-0964">Secreted</keyword>
<name>A0AAQ4FPX9_AMBAM</name>
<dbReference type="Pfam" id="PF00014">
    <property type="entry name" value="Kunitz_BPTI"/>
    <property type="match status" value="1"/>
</dbReference>
<evidence type="ECO:0000256" key="1">
    <source>
        <dbReference type="ARBA" id="ARBA00004613"/>
    </source>
</evidence>
<dbReference type="PRINTS" id="PR00759">
    <property type="entry name" value="BASICPTASE"/>
</dbReference>
<dbReference type="CDD" id="cd00109">
    <property type="entry name" value="Kunitz-type"/>
    <property type="match status" value="1"/>
</dbReference>
<dbReference type="FunFam" id="4.10.410.10:FF:000020">
    <property type="entry name" value="Collagen, type VI, alpha 3"/>
    <property type="match status" value="1"/>
</dbReference>
<comment type="caution">
    <text evidence="8">The sequence shown here is derived from an EMBL/GenBank/DDBJ whole genome shotgun (WGS) entry which is preliminary data.</text>
</comment>
<dbReference type="GO" id="GO:0004867">
    <property type="term" value="F:serine-type endopeptidase inhibitor activity"/>
    <property type="evidence" value="ECO:0007669"/>
    <property type="project" value="UniProtKB-KW"/>
</dbReference>